<evidence type="ECO:0000313" key="2">
    <source>
        <dbReference type="Proteomes" id="UP000789920"/>
    </source>
</evidence>
<comment type="caution">
    <text evidence="1">The sequence shown here is derived from an EMBL/GenBank/DDBJ whole genome shotgun (WGS) entry which is preliminary data.</text>
</comment>
<reference evidence="1" key="1">
    <citation type="submission" date="2021-06" db="EMBL/GenBank/DDBJ databases">
        <authorList>
            <person name="Kallberg Y."/>
            <person name="Tangrot J."/>
            <person name="Rosling A."/>
        </authorList>
    </citation>
    <scope>NUCLEOTIDE SEQUENCE</scope>
    <source>
        <strain evidence="1">MA461A</strain>
    </source>
</reference>
<protein>
    <submittedName>
        <fullName evidence="1">24013_t:CDS:1</fullName>
    </submittedName>
</protein>
<proteinExistence type="predicted"/>
<dbReference type="EMBL" id="CAJVQC010015438">
    <property type="protein sequence ID" value="CAG8667034.1"/>
    <property type="molecule type" value="Genomic_DNA"/>
</dbReference>
<dbReference type="Proteomes" id="UP000789920">
    <property type="component" value="Unassembled WGS sequence"/>
</dbReference>
<gene>
    <name evidence="1" type="ORF">RPERSI_LOCUS8515</name>
</gene>
<name>A0ACA9NNZ0_9GLOM</name>
<accession>A0ACA9NNZ0</accession>
<evidence type="ECO:0000313" key="1">
    <source>
        <dbReference type="EMBL" id="CAG8667034.1"/>
    </source>
</evidence>
<keyword evidence="2" id="KW-1185">Reference proteome</keyword>
<organism evidence="1 2">
    <name type="scientific">Racocetra persica</name>
    <dbReference type="NCBI Taxonomy" id="160502"/>
    <lineage>
        <taxon>Eukaryota</taxon>
        <taxon>Fungi</taxon>
        <taxon>Fungi incertae sedis</taxon>
        <taxon>Mucoromycota</taxon>
        <taxon>Glomeromycotina</taxon>
        <taxon>Glomeromycetes</taxon>
        <taxon>Diversisporales</taxon>
        <taxon>Gigasporaceae</taxon>
        <taxon>Racocetra</taxon>
    </lineage>
</organism>
<sequence>MPKAFVDKLNRFIEKLSNLYFSDINSEKKQLLGIINNISLQLSDITIPINVEPQYNNGELISLKISLESNDSNNQTLVVKTNKYSEDEYELSDNKLKESKRFCYKKF</sequence>